<protein>
    <submittedName>
        <fullName evidence="2">Uncharacterized protein</fullName>
    </submittedName>
</protein>
<gene>
    <name evidence="2" type="ORF">CVT26_015229</name>
</gene>
<feature type="non-terminal residue" evidence="2">
    <location>
        <position position="1"/>
    </location>
</feature>
<comment type="caution">
    <text evidence="2">The sequence shown here is derived from an EMBL/GenBank/DDBJ whole genome shotgun (WGS) entry which is preliminary data.</text>
</comment>
<proteinExistence type="predicted"/>
<keyword evidence="3" id="KW-1185">Reference proteome</keyword>
<feature type="compositionally biased region" description="Polar residues" evidence="1">
    <location>
        <begin position="14"/>
        <end position="34"/>
    </location>
</feature>
<dbReference type="EMBL" id="NHYE01005414">
    <property type="protein sequence ID" value="PPQ73271.1"/>
    <property type="molecule type" value="Genomic_DNA"/>
</dbReference>
<evidence type="ECO:0000313" key="2">
    <source>
        <dbReference type="EMBL" id="PPQ73271.1"/>
    </source>
</evidence>
<feature type="compositionally biased region" description="Basic residues" evidence="1">
    <location>
        <begin position="109"/>
        <end position="118"/>
    </location>
</feature>
<feature type="compositionally biased region" description="Basic and acidic residues" evidence="1">
    <location>
        <begin position="94"/>
        <end position="108"/>
    </location>
</feature>
<dbReference type="InParanoid" id="A0A409W444"/>
<name>A0A409W444_9AGAR</name>
<dbReference type="AlphaFoldDB" id="A0A409W444"/>
<evidence type="ECO:0000313" key="3">
    <source>
        <dbReference type="Proteomes" id="UP000284706"/>
    </source>
</evidence>
<feature type="region of interest" description="Disordered" evidence="1">
    <location>
        <begin position="1"/>
        <end position="35"/>
    </location>
</feature>
<organism evidence="2 3">
    <name type="scientific">Gymnopilus dilepis</name>
    <dbReference type="NCBI Taxonomy" id="231916"/>
    <lineage>
        <taxon>Eukaryota</taxon>
        <taxon>Fungi</taxon>
        <taxon>Dikarya</taxon>
        <taxon>Basidiomycota</taxon>
        <taxon>Agaricomycotina</taxon>
        <taxon>Agaricomycetes</taxon>
        <taxon>Agaricomycetidae</taxon>
        <taxon>Agaricales</taxon>
        <taxon>Agaricineae</taxon>
        <taxon>Hymenogastraceae</taxon>
        <taxon>Gymnopilus</taxon>
    </lineage>
</organism>
<dbReference type="Proteomes" id="UP000284706">
    <property type="component" value="Unassembled WGS sequence"/>
</dbReference>
<feature type="region of interest" description="Disordered" evidence="1">
    <location>
        <begin position="92"/>
        <end position="140"/>
    </location>
</feature>
<accession>A0A409W444</accession>
<reference evidence="2 3" key="1">
    <citation type="journal article" date="2018" name="Evol. Lett.">
        <title>Horizontal gene cluster transfer increased hallucinogenic mushroom diversity.</title>
        <authorList>
            <person name="Reynolds H.T."/>
            <person name="Vijayakumar V."/>
            <person name="Gluck-Thaler E."/>
            <person name="Korotkin H.B."/>
            <person name="Matheny P.B."/>
            <person name="Slot J.C."/>
        </authorList>
    </citation>
    <scope>NUCLEOTIDE SEQUENCE [LARGE SCALE GENOMIC DNA]</scope>
    <source>
        <strain evidence="2 3">SRW20</strain>
    </source>
</reference>
<evidence type="ECO:0000256" key="1">
    <source>
        <dbReference type="SAM" id="MobiDB-lite"/>
    </source>
</evidence>
<sequence length="140" mass="16094">DASAKDENGDDQGQGDSEQSVGPWQAIGQANTKNFESRDVSIWRGIGEQALEERNSPANSRATLIRDGISACVRQGGRLELRHRQLIIPPNNWEVEKSHTHQKEEPSKIHKKIQHRKERIPEPKKKEKCRKRRGRQDIKF</sequence>